<proteinExistence type="predicted"/>
<keyword evidence="2" id="KW-1185">Reference proteome</keyword>
<evidence type="ECO:0000313" key="2">
    <source>
        <dbReference type="Proteomes" id="UP000046392"/>
    </source>
</evidence>
<keyword evidence="1" id="KW-0472">Membrane</keyword>
<evidence type="ECO:0000313" key="3">
    <source>
        <dbReference type="WBParaSite" id="SPAL_0001341600.2"/>
    </source>
</evidence>
<accession>A0A0N5C641</accession>
<reference evidence="3" key="1">
    <citation type="submission" date="2017-02" db="UniProtKB">
        <authorList>
            <consortium name="WormBaseParasite"/>
        </authorList>
    </citation>
    <scope>IDENTIFICATION</scope>
</reference>
<feature type="transmembrane region" description="Helical" evidence="1">
    <location>
        <begin position="16"/>
        <end position="34"/>
    </location>
</feature>
<organism evidence="2 3">
    <name type="scientific">Strongyloides papillosus</name>
    <name type="common">Intestinal threadworm</name>
    <dbReference type="NCBI Taxonomy" id="174720"/>
    <lineage>
        <taxon>Eukaryota</taxon>
        <taxon>Metazoa</taxon>
        <taxon>Ecdysozoa</taxon>
        <taxon>Nematoda</taxon>
        <taxon>Chromadorea</taxon>
        <taxon>Rhabditida</taxon>
        <taxon>Tylenchina</taxon>
        <taxon>Panagrolaimomorpha</taxon>
        <taxon>Strongyloidoidea</taxon>
        <taxon>Strongyloididae</taxon>
        <taxon>Strongyloides</taxon>
    </lineage>
</organism>
<dbReference type="Proteomes" id="UP000046392">
    <property type="component" value="Unplaced"/>
</dbReference>
<dbReference type="WBParaSite" id="SPAL_0001341600.2">
    <property type="protein sequence ID" value="SPAL_0001341600.2"/>
    <property type="gene ID" value="SPAL_0001341600"/>
</dbReference>
<sequence length="78" mass="9357">MIFAIPKINITNNEHIIITLLFFIIFGLIGYIVSQYYQRRYKKRTYLIQPSIVKKHIPGDYQLFSIESVDDKYEAAWR</sequence>
<keyword evidence="1" id="KW-1133">Transmembrane helix</keyword>
<keyword evidence="1" id="KW-0812">Transmembrane</keyword>
<dbReference type="AlphaFoldDB" id="A0A0N5C641"/>
<protein>
    <submittedName>
        <fullName evidence="3">Small integral membrane protein 19</fullName>
    </submittedName>
</protein>
<evidence type="ECO:0000256" key="1">
    <source>
        <dbReference type="SAM" id="Phobius"/>
    </source>
</evidence>
<name>A0A0N5C641_STREA</name>